<dbReference type="InterPro" id="IPR008757">
    <property type="entry name" value="Peptidase_M6-like_domain"/>
</dbReference>
<dbReference type="PANTHER" id="PTHR41775:SF1">
    <property type="entry name" value="PEPTIDASE M6-LIKE DOMAIN-CONTAINING PROTEIN"/>
    <property type="match status" value="1"/>
</dbReference>
<dbReference type="Proteomes" id="UP000000844">
    <property type="component" value="Chromosome"/>
</dbReference>
<sequence length="747" mass="82607">MGIPRLRTLSVIGVTGALVLGTAMVATASPTDETTQDKSSKKSSSLHGEDLPKTPLQLEREENQKAAAQKVAQGKAKSSDRSVKLEDGEFGEFGTGSGDEIFTLLVEFGDKVSEHGGDKGPLRNEIPEPDRKKDNSTSWKSDYTQEYYQEMLFGEGYSMTDFYEKQSGGQYTVDGTVEDWVKLPYNEARYGYNENEAEAYGAFVTDSAQAWYDAQIESGKSKEDIQDYLGQFDRQDRYDFDFDGDFDEPDGYVDHIQIIHAGEGEEAGGGAQGEDAIWSHRWFAQTNLAGPDSNPVGGAPLGDSGIWVGDYTTEPENGGLGVFTHEFGHDLGLPDLYATQGAANSTGRWTLMSGGSWLNDGKKEIGNRPGYMGPWEKWFLGWLDYDEVEMNQNSKVSKLGAAGKPGSLNAATKVNLPDETEEREYAKPSSGEYEWMFGEGDDLNSSLSRELDLTAAKDKAEFTANTFLDTEEGYDYFFAEVSTDGGKWKRVGDKHSGSSGEFKELKFDLSEYAGQKVQFRMRYQTDGNTHGTGVFVDDLAVVADGEKVWSDDVEGGDNGWTGYGAKRTTGKETLTFARFYLVENRQHVSYDKFLKTGPYNFGFANTKPDWVERYRYEEGMLVWFVNTKFGDNNTGLHPGQGLALPVDAHAKPLKWSNGQLVHPTHQSFDSPFSLNKTKEVTLHLNGKKKIFVSQKGVGVFDDSDPEAYWSKDLPNSSVKVAGEGIKVKILDMGDDEGAPMKIQITRS</sequence>
<feature type="compositionally biased region" description="Basic and acidic residues" evidence="1">
    <location>
        <begin position="113"/>
        <end position="135"/>
    </location>
</feature>
<dbReference type="KEGG" id="sna:Snas_4803"/>
<feature type="compositionally biased region" description="Basic and acidic residues" evidence="1">
    <location>
        <begin position="77"/>
        <end position="87"/>
    </location>
</feature>
<dbReference type="PIRSF" id="PIRSF007519">
    <property type="entry name" value="Protease_InhA"/>
    <property type="match status" value="1"/>
</dbReference>
<accession>D3Q8K2</accession>
<feature type="region of interest" description="Disordered" evidence="1">
    <location>
        <begin position="113"/>
        <end position="139"/>
    </location>
</feature>
<dbReference type="Pfam" id="PF05547">
    <property type="entry name" value="Peptidase_M6"/>
    <property type="match status" value="1"/>
</dbReference>
<keyword evidence="6" id="KW-1185">Reference proteome</keyword>
<evidence type="ECO:0000259" key="4">
    <source>
        <dbReference type="Pfam" id="PF20774"/>
    </source>
</evidence>
<evidence type="ECO:0000256" key="1">
    <source>
        <dbReference type="SAM" id="MobiDB-lite"/>
    </source>
</evidence>
<reference evidence="5 6" key="1">
    <citation type="journal article" date="2009" name="Stand. Genomic Sci.">
        <title>Complete genome sequence of Stackebrandtia nassauensis type strain (LLR-40K-21).</title>
        <authorList>
            <person name="Munk C."/>
            <person name="Lapidus A."/>
            <person name="Copeland A."/>
            <person name="Jando M."/>
            <person name="Mayilraj S."/>
            <person name="Glavina Del Rio T."/>
            <person name="Nolan M."/>
            <person name="Chen F."/>
            <person name="Lucas S."/>
            <person name="Tice H."/>
            <person name="Cheng J.F."/>
            <person name="Han C."/>
            <person name="Detter J.C."/>
            <person name="Bruce D."/>
            <person name="Goodwin L."/>
            <person name="Chain P."/>
            <person name="Pitluck S."/>
            <person name="Goker M."/>
            <person name="Ovchinikova G."/>
            <person name="Pati A."/>
            <person name="Ivanova N."/>
            <person name="Mavromatis K."/>
            <person name="Chen A."/>
            <person name="Palaniappan K."/>
            <person name="Land M."/>
            <person name="Hauser L."/>
            <person name="Chang Y.J."/>
            <person name="Jeffries C.D."/>
            <person name="Bristow J."/>
            <person name="Eisen J.A."/>
            <person name="Markowitz V."/>
            <person name="Hugenholtz P."/>
            <person name="Kyrpides N.C."/>
            <person name="Klenk H.P."/>
        </authorList>
    </citation>
    <scope>NUCLEOTIDE SEQUENCE [LARGE SCALE GENOMIC DNA]</scope>
    <source>
        <strain evidence="6">DSM 44728 / CIP 108903 / NRRL B-16338 / NBRC 102104 / LLR-40K-21</strain>
    </source>
</reference>
<feature type="domain" description="Immune inhibitor A-like metallopeptidase VEG" evidence="4">
    <location>
        <begin position="577"/>
        <end position="736"/>
    </location>
</feature>
<dbReference type="InterPro" id="IPR048665">
    <property type="entry name" value="InhA-like_VEG"/>
</dbReference>
<name>D3Q8K2_STANL</name>
<protein>
    <submittedName>
        <fullName evidence="5">M6 family metalloprotease domain protein</fullName>
    </submittedName>
</protein>
<dbReference type="Pfam" id="PF20773">
    <property type="entry name" value="InhA-like_MAM"/>
    <property type="match status" value="1"/>
</dbReference>
<dbReference type="InterPro" id="IPR012300">
    <property type="entry name" value="Pept_M6_InhA"/>
</dbReference>
<evidence type="ECO:0000313" key="6">
    <source>
        <dbReference type="Proteomes" id="UP000000844"/>
    </source>
</evidence>
<feature type="signal peptide" evidence="2">
    <location>
        <begin position="1"/>
        <end position="28"/>
    </location>
</feature>
<keyword evidence="5" id="KW-0482">Metalloprotease</keyword>
<keyword evidence="2" id="KW-0732">Signal</keyword>
<feature type="compositionally biased region" description="Low complexity" evidence="1">
    <location>
        <begin position="65"/>
        <end position="76"/>
    </location>
</feature>
<keyword evidence="5" id="KW-0645">Protease</keyword>
<dbReference type="AlphaFoldDB" id="D3Q8K2"/>
<dbReference type="HOGENOM" id="CLU_010858_0_0_11"/>
<organism evidence="5 6">
    <name type="scientific">Stackebrandtia nassauensis (strain DSM 44728 / CIP 108903 / NRRL B-16338 / NBRC 102104 / LLR-40K-21)</name>
    <dbReference type="NCBI Taxonomy" id="446470"/>
    <lineage>
        <taxon>Bacteria</taxon>
        <taxon>Bacillati</taxon>
        <taxon>Actinomycetota</taxon>
        <taxon>Actinomycetes</taxon>
        <taxon>Glycomycetales</taxon>
        <taxon>Glycomycetaceae</taxon>
        <taxon>Stackebrandtia</taxon>
    </lineage>
</organism>
<dbReference type="Pfam" id="PF20774">
    <property type="entry name" value="InhA-like_VEG"/>
    <property type="match status" value="1"/>
</dbReference>
<dbReference type="SUPFAM" id="SSF55486">
    <property type="entry name" value="Metalloproteases ('zincins'), catalytic domain"/>
    <property type="match status" value="1"/>
</dbReference>
<evidence type="ECO:0000256" key="2">
    <source>
        <dbReference type="SAM" id="SignalP"/>
    </source>
</evidence>
<feature type="compositionally biased region" description="Basic and acidic residues" evidence="1">
    <location>
        <begin position="47"/>
        <end position="64"/>
    </location>
</feature>
<dbReference type="GO" id="GO:0006508">
    <property type="term" value="P:proteolysis"/>
    <property type="evidence" value="ECO:0007669"/>
    <property type="project" value="UniProtKB-KW"/>
</dbReference>
<gene>
    <name evidence="5" type="ordered locus">Snas_4803</name>
</gene>
<feature type="chain" id="PRO_5003048311" evidence="2">
    <location>
        <begin position="29"/>
        <end position="747"/>
    </location>
</feature>
<dbReference type="GO" id="GO:0008237">
    <property type="term" value="F:metallopeptidase activity"/>
    <property type="evidence" value="ECO:0007669"/>
    <property type="project" value="UniProtKB-KW"/>
</dbReference>
<feature type="region of interest" description="Disordered" evidence="1">
    <location>
        <begin position="27"/>
        <end position="91"/>
    </location>
</feature>
<feature type="domain" description="Peptidase M6-like" evidence="3">
    <location>
        <begin position="93"/>
        <end position="382"/>
    </location>
</feature>
<proteinExistence type="predicted"/>
<dbReference type="NCBIfam" id="TIGR03296">
    <property type="entry name" value="M6dom_TIGR03296"/>
    <property type="match status" value="1"/>
</dbReference>
<dbReference type="PANTHER" id="PTHR41775">
    <property type="entry name" value="SECRETED PROTEIN-RELATED"/>
    <property type="match status" value="1"/>
</dbReference>
<keyword evidence="5" id="KW-0378">Hydrolase</keyword>
<dbReference type="STRING" id="446470.Snas_4803"/>
<evidence type="ECO:0000259" key="3">
    <source>
        <dbReference type="Pfam" id="PF05547"/>
    </source>
</evidence>
<evidence type="ECO:0000313" key="5">
    <source>
        <dbReference type="EMBL" id="ADD44444.1"/>
    </source>
</evidence>
<dbReference type="eggNOG" id="COG4412">
    <property type="taxonomic scope" value="Bacteria"/>
</dbReference>
<dbReference type="EMBL" id="CP001778">
    <property type="protein sequence ID" value="ADD44444.1"/>
    <property type="molecule type" value="Genomic_DNA"/>
</dbReference>